<evidence type="ECO:0000256" key="1">
    <source>
        <dbReference type="ARBA" id="ARBA00000900"/>
    </source>
</evidence>
<dbReference type="GO" id="GO:0016567">
    <property type="term" value="P:protein ubiquitination"/>
    <property type="evidence" value="ECO:0007669"/>
    <property type="project" value="UniProtKB-UniPathway"/>
</dbReference>
<evidence type="ECO:0000256" key="5">
    <source>
        <dbReference type="SAM" id="MobiDB-lite"/>
    </source>
</evidence>
<keyword evidence="8" id="KW-1185">Reference proteome</keyword>
<dbReference type="SUPFAM" id="SSF57850">
    <property type="entry name" value="RING/U-box"/>
    <property type="match status" value="1"/>
</dbReference>
<dbReference type="Gene3D" id="3.30.40.10">
    <property type="entry name" value="Zinc/RING finger domain, C3HC4 (zinc finger)"/>
    <property type="match status" value="1"/>
</dbReference>
<name>A0A5J5AFA2_9ASTE</name>
<dbReference type="InterPro" id="IPR016024">
    <property type="entry name" value="ARM-type_fold"/>
</dbReference>
<sequence length="1150" mass="129923">MPLYPFCDQHKSGSSSGVKKRTERTMSDVPLNSLRGESPTSDRVGLRPRDNLIRREKLDRGSKKEIRRKLDRRGYKDLQDVSIDSMEDLVDNEIVEVGAGNEKFEVGVGEEERFKDRYSNKLYGSKRISRKYSNGIGEKERYREGSRKDKQVDKRHGNSSNKNLLVRKTFGDNYQKRMKQPETSYCRSNRSSEIGESFDASRSQRHVEIEQTVPQPALDEVAVQAMISILSGYIKRFLKDEDFRTSLHHNCFASLNFVELEGLIAECKVIASLEQAIETVERAVEECANAKELRKTSLQLSVITGLNSNDLKDGFTSGIPNSKLSACAHLYLSVIYKLQKKDRIAAKHLLQVFCDSPFQARTILLPELWDYMFLPHLSHLKVWYNREAESLLDTPSYARKRKLLGKVYNEILDSGTYQFAVYYKDWLTEGVEAPSIPSIHIPSKSVQQVQQDSLDNHSVQGIQQGSLAWPLCSDFCGPADIFSPQPMVSKKLYNAVFGHSDKPGVDEMEDYKEAENSDNSRRSSCDSVVEDKQTLTYSSETVKHADQGFEQNDLSHHEDGMVAEQAWRLHKASALVVGDFNDKFENSHLFQATPENTHMFHEIPHMKANELTLKSLAKSVFELQQIELAVSTLSLHSEDAPYSDPSVNLIKRRSSVEELHENCGYFDEPFFLSIPQDFICPLTGFLFEDPVTLETGQTFERAAIKEWFGKGNRTCPATGRTLHCQAVPLTNCIMKRVINNWKSEHCRHLLAFAYQVAGSSGEHSSNFRDETAVFILEQLLTTFSEEERKTNAKNLISLGGLQFLNRRFEFGNLEEKTRVAALLSYCIEADSGSRNQIARNIKKQCFLELLHSKQVKSRANAVLLLTELICLNRRKDVNLLLSGLQNEGIVNTMHVLLVHLQSSPPEQRPLVAVLLLQLDLLVEPRKYSIYREEAVDAITVALDGSLSDEKVRVNCCRALLTLGGCFPFSGKLMTDDWILKQAGFLDGLESDSLDNEAENVLVHETTSLDDEEKAMEEWLRNLTASLLGNGKKSFLDTISNCLGSGNLDLVRVCLTTVAWLSHALASLSDADFQLSAFSALISQLKESLENGERVEHKILASMSLLNFSKMPECRVLLMTIAEEIAIPLRNLAEVTWMAKQLYAIISREDL</sequence>
<dbReference type="InterPro" id="IPR045210">
    <property type="entry name" value="RING-Ubox_PUB"/>
</dbReference>
<dbReference type="InterPro" id="IPR055566">
    <property type="entry name" value="ARM_LIN"/>
</dbReference>
<gene>
    <name evidence="7" type="ORF">F0562_035612</name>
</gene>
<dbReference type="SUPFAM" id="SSF48371">
    <property type="entry name" value="ARM repeat"/>
    <property type="match status" value="1"/>
</dbReference>
<dbReference type="OrthoDB" id="10064100at2759"/>
<evidence type="ECO:0000313" key="7">
    <source>
        <dbReference type="EMBL" id="KAA8528137.1"/>
    </source>
</evidence>
<dbReference type="GO" id="GO:0061630">
    <property type="term" value="F:ubiquitin protein ligase activity"/>
    <property type="evidence" value="ECO:0007669"/>
    <property type="project" value="UniProtKB-EC"/>
</dbReference>
<dbReference type="InterPro" id="IPR011989">
    <property type="entry name" value="ARM-like"/>
</dbReference>
<feature type="compositionally biased region" description="Basic and acidic residues" evidence="5">
    <location>
        <begin position="138"/>
        <end position="156"/>
    </location>
</feature>
<evidence type="ECO:0000256" key="4">
    <source>
        <dbReference type="ARBA" id="ARBA00022679"/>
    </source>
</evidence>
<evidence type="ECO:0000256" key="3">
    <source>
        <dbReference type="ARBA" id="ARBA00012483"/>
    </source>
</evidence>
<dbReference type="Proteomes" id="UP000325577">
    <property type="component" value="Linkage Group LG21"/>
</dbReference>
<feature type="domain" description="U-box" evidence="6">
    <location>
        <begin position="673"/>
        <end position="748"/>
    </location>
</feature>
<dbReference type="UniPathway" id="UPA00143"/>
<organism evidence="7 8">
    <name type="scientific">Nyssa sinensis</name>
    <dbReference type="NCBI Taxonomy" id="561372"/>
    <lineage>
        <taxon>Eukaryota</taxon>
        <taxon>Viridiplantae</taxon>
        <taxon>Streptophyta</taxon>
        <taxon>Embryophyta</taxon>
        <taxon>Tracheophyta</taxon>
        <taxon>Spermatophyta</taxon>
        <taxon>Magnoliopsida</taxon>
        <taxon>eudicotyledons</taxon>
        <taxon>Gunneridae</taxon>
        <taxon>Pentapetalae</taxon>
        <taxon>asterids</taxon>
        <taxon>Cornales</taxon>
        <taxon>Nyssaceae</taxon>
        <taxon>Nyssa</taxon>
    </lineage>
</organism>
<evidence type="ECO:0000313" key="8">
    <source>
        <dbReference type="Proteomes" id="UP000325577"/>
    </source>
</evidence>
<dbReference type="CDD" id="cd16664">
    <property type="entry name" value="RING-Ubox_PUB"/>
    <property type="match status" value="1"/>
</dbReference>
<dbReference type="PANTHER" id="PTHR35549:SF1">
    <property type="entry name" value="OS04G0584500 PROTEIN"/>
    <property type="match status" value="1"/>
</dbReference>
<dbReference type="Pfam" id="PF23568">
    <property type="entry name" value="ARM_LIN"/>
    <property type="match status" value="1"/>
</dbReference>
<dbReference type="EC" id="2.3.2.27" evidence="3"/>
<evidence type="ECO:0000256" key="2">
    <source>
        <dbReference type="ARBA" id="ARBA00004906"/>
    </source>
</evidence>
<dbReference type="Pfam" id="PF04564">
    <property type="entry name" value="U-box"/>
    <property type="match status" value="1"/>
</dbReference>
<accession>A0A5J5AFA2</accession>
<feature type="region of interest" description="Disordered" evidence="5">
    <location>
        <begin position="504"/>
        <end position="530"/>
    </location>
</feature>
<dbReference type="PROSITE" id="PS51698">
    <property type="entry name" value="U_BOX"/>
    <property type="match status" value="1"/>
</dbReference>
<feature type="region of interest" description="Disordered" evidence="5">
    <location>
        <begin position="138"/>
        <end position="162"/>
    </location>
</feature>
<evidence type="ECO:0000259" key="6">
    <source>
        <dbReference type="PROSITE" id="PS51698"/>
    </source>
</evidence>
<dbReference type="Gene3D" id="1.25.10.10">
    <property type="entry name" value="Leucine-rich Repeat Variant"/>
    <property type="match status" value="1"/>
</dbReference>
<dbReference type="AlphaFoldDB" id="A0A5J5AFA2"/>
<reference evidence="7 8" key="1">
    <citation type="submission" date="2019-09" db="EMBL/GenBank/DDBJ databases">
        <title>A chromosome-level genome assembly of the Chinese tupelo Nyssa sinensis.</title>
        <authorList>
            <person name="Yang X."/>
            <person name="Kang M."/>
            <person name="Yang Y."/>
            <person name="Xiong H."/>
            <person name="Wang M."/>
            <person name="Zhang Z."/>
            <person name="Wang Z."/>
            <person name="Wu H."/>
            <person name="Ma T."/>
            <person name="Liu J."/>
            <person name="Xi Z."/>
        </authorList>
    </citation>
    <scope>NUCLEOTIDE SEQUENCE [LARGE SCALE GENOMIC DNA]</scope>
    <source>
        <strain evidence="7">J267</strain>
        <tissue evidence="7">Leaf</tissue>
    </source>
</reference>
<protein>
    <recommendedName>
        <fullName evidence="3">RING-type E3 ubiquitin transferase</fullName>
        <ecNumber evidence="3">2.3.2.27</ecNumber>
    </recommendedName>
</protein>
<comment type="catalytic activity">
    <reaction evidence="1">
        <text>S-ubiquitinyl-[E2 ubiquitin-conjugating enzyme]-L-cysteine + [acceptor protein]-L-lysine = [E2 ubiquitin-conjugating enzyme]-L-cysteine + N(6)-ubiquitinyl-[acceptor protein]-L-lysine.</text>
        <dbReference type="EC" id="2.3.2.27"/>
    </reaction>
</comment>
<dbReference type="Pfam" id="PF23628">
    <property type="entry name" value="ARM_LIN_C"/>
    <property type="match status" value="1"/>
</dbReference>
<comment type="pathway">
    <text evidence="2">Protein modification; protein ubiquitination.</text>
</comment>
<dbReference type="InterPro" id="IPR013083">
    <property type="entry name" value="Znf_RING/FYVE/PHD"/>
</dbReference>
<feature type="region of interest" description="Disordered" evidence="5">
    <location>
        <begin position="1"/>
        <end position="48"/>
    </location>
</feature>
<dbReference type="SMART" id="SM00504">
    <property type="entry name" value="Ubox"/>
    <property type="match status" value="1"/>
</dbReference>
<dbReference type="InterPro" id="IPR056512">
    <property type="entry name" value="LIN_N"/>
</dbReference>
<proteinExistence type="predicted"/>
<dbReference type="InterPro" id="IPR003613">
    <property type="entry name" value="Ubox_domain"/>
</dbReference>
<dbReference type="EMBL" id="CM018045">
    <property type="protein sequence ID" value="KAA8528137.1"/>
    <property type="molecule type" value="Genomic_DNA"/>
</dbReference>
<keyword evidence="4" id="KW-0808">Transferase</keyword>
<dbReference type="PANTHER" id="PTHR35549">
    <property type="entry name" value="OS04G0584500 PROTEIN"/>
    <property type="match status" value="1"/>
</dbReference>